<dbReference type="EMBL" id="RBPQ01000011">
    <property type="protein sequence ID" value="RMO33578.1"/>
    <property type="molecule type" value="Genomic_DNA"/>
</dbReference>
<dbReference type="GO" id="GO:1904680">
    <property type="term" value="F:peptide transmembrane transporter activity"/>
    <property type="evidence" value="ECO:0007669"/>
    <property type="project" value="TreeGrafter"/>
</dbReference>
<keyword evidence="2" id="KW-0813">Transport</keyword>
<accession>A0A3M2WDW5</accession>
<dbReference type="InterPro" id="IPR000914">
    <property type="entry name" value="SBP_5_dom"/>
</dbReference>
<keyword evidence="3" id="KW-0732">Signal</keyword>
<dbReference type="CDD" id="cd08515">
    <property type="entry name" value="PBP2_NikA_DppA_OppA_like_10"/>
    <property type="match status" value="1"/>
</dbReference>
<dbReference type="AlphaFoldDB" id="A0A3M2WDW5"/>
<name>A0A3M2WDW5_PSESJ</name>
<evidence type="ECO:0000313" key="6">
    <source>
        <dbReference type="Proteomes" id="UP000276886"/>
    </source>
</evidence>
<dbReference type="GO" id="GO:0015833">
    <property type="term" value="P:peptide transport"/>
    <property type="evidence" value="ECO:0007669"/>
    <property type="project" value="TreeGrafter"/>
</dbReference>
<comment type="caution">
    <text evidence="5">The sequence shown here is derived from an EMBL/GenBank/DDBJ whole genome shotgun (WGS) entry which is preliminary data.</text>
</comment>
<evidence type="ECO:0000256" key="2">
    <source>
        <dbReference type="ARBA" id="ARBA00022448"/>
    </source>
</evidence>
<dbReference type="PANTHER" id="PTHR30290:SF9">
    <property type="entry name" value="OLIGOPEPTIDE-BINDING PROTEIN APPA"/>
    <property type="match status" value="1"/>
</dbReference>
<comment type="similarity">
    <text evidence="1">Belongs to the bacterial solute-binding protein 5 family.</text>
</comment>
<dbReference type="Gene3D" id="3.40.190.10">
    <property type="entry name" value="Periplasmic binding protein-like II"/>
    <property type="match status" value="1"/>
</dbReference>
<evidence type="ECO:0000256" key="1">
    <source>
        <dbReference type="ARBA" id="ARBA00005695"/>
    </source>
</evidence>
<sequence length="631" mass="70385">MTLEEHRIQLSLQFADLPTDRRRRDIEADRGFADRSAPRHFEEVAQGRGLYAVELHRCSCVAFSAMKGSKYCACGIDTLCLESCRGATHQKKPIKRTLRPRCFPSSRICDPLPFDTSTLPFGDDGMGIKGFARSIALLSLFSSFSVLAGKADDTLVYASDSEPENISPYHNDLREGVILGRLISDNLVYRNPDNGEYQPMLATSWKQVDDTTIDFQLRQGVKFHNGDPFTADDVVFTLNYVVSPESKVVTVQNVDWIKSAEKLGDYSVRLHLKKPFPPALEYLSNAVPMFPKKYFEEVGLAGFSRKPIGTGPYKVTTIATGEGVKMDKNPDYFKDSPQGQPKIGHINFRVIADAETRLAELMTGGVDWTWRVAPDQAENLKAMPNLVVTSGATMRIGFLILDARGTSSADSPMKHLKVRQAINYAINRDGLASQLVGGESKPLQVACYPGQFGCDTTAATVYNYDPAKAKALLAEAGYPNGFETEIFAYRDRDYVEAIIGNLRAVGINAKLRYLKYAALRDQQRGGKVPMSFQAWGSFSILDTSASAGTWFKGNPDDNIKDPQVQGWLQTADNALDPQVRKDNYRKALQRISEQAYWAPLFNYSMNYAYVSDLNFKPYPDELPRFVLSSWK</sequence>
<dbReference type="SUPFAM" id="SSF53850">
    <property type="entry name" value="Periplasmic binding protein-like II"/>
    <property type="match status" value="1"/>
</dbReference>
<dbReference type="InterPro" id="IPR039424">
    <property type="entry name" value="SBP_5"/>
</dbReference>
<organism evidence="5 6">
    <name type="scientific">Pseudomonas syringae pv. pisi</name>
    <dbReference type="NCBI Taxonomy" id="59510"/>
    <lineage>
        <taxon>Bacteria</taxon>
        <taxon>Pseudomonadati</taxon>
        <taxon>Pseudomonadota</taxon>
        <taxon>Gammaproteobacteria</taxon>
        <taxon>Pseudomonadales</taxon>
        <taxon>Pseudomonadaceae</taxon>
        <taxon>Pseudomonas</taxon>
        <taxon>Pseudomonas syringae</taxon>
    </lineage>
</organism>
<proteinExistence type="inferred from homology"/>
<dbReference type="Pfam" id="PF00496">
    <property type="entry name" value="SBP_bac_5"/>
    <property type="match status" value="1"/>
</dbReference>
<dbReference type="Gene3D" id="3.10.105.10">
    <property type="entry name" value="Dipeptide-binding Protein, Domain 3"/>
    <property type="match status" value="1"/>
</dbReference>
<protein>
    <submittedName>
        <fullName evidence="5">Extracellular solute-binding protein</fullName>
    </submittedName>
</protein>
<evidence type="ECO:0000313" key="5">
    <source>
        <dbReference type="EMBL" id="RMO33578.1"/>
    </source>
</evidence>
<dbReference type="Proteomes" id="UP000276886">
    <property type="component" value="Unassembled WGS sequence"/>
</dbReference>
<reference evidence="5 6" key="1">
    <citation type="submission" date="2018-08" db="EMBL/GenBank/DDBJ databases">
        <title>Recombination of ecologically and evolutionarily significant loci maintains genetic cohesion in the Pseudomonas syringae species complex.</title>
        <authorList>
            <person name="Dillon M."/>
            <person name="Thakur S."/>
            <person name="Almeida R.N.D."/>
            <person name="Weir B.S."/>
            <person name="Guttman D.S."/>
        </authorList>
    </citation>
    <scope>NUCLEOTIDE SEQUENCE [LARGE SCALE GENOMIC DNA]</scope>
    <source>
        <strain evidence="5 6">ICMP 2788</strain>
    </source>
</reference>
<gene>
    <name evidence="5" type="ORF">ALQ44_05135</name>
</gene>
<feature type="domain" description="Solute-binding protein family 5" evidence="4">
    <location>
        <begin position="196"/>
        <end position="555"/>
    </location>
</feature>
<dbReference type="PANTHER" id="PTHR30290">
    <property type="entry name" value="PERIPLASMIC BINDING COMPONENT OF ABC TRANSPORTER"/>
    <property type="match status" value="1"/>
</dbReference>
<evidence type="ECO:0000259" key="4">
    <source>
        <dbReference type="Pfam" id="PF00496"/>
    </source>
</evidence>
<evidence type="ECO:0000256" key="3">
    <source>
        <dbReference type="ARBA" id="ARBA00022729"/>
    </source>
</evidence>